<reference evidence="1" key="1">
    <citation type="journal article" date="2023" name="Int. J. Syst. Evol. Microbiol.">
        <title>&lt;i&gt;Shewanella septentrionalis&lt;/i&gt; sp. nov. and &lt;i&gt;Shewanella holmiensis&lt;/i&gt; sp. nov., isolated from Baltic Sea water and sediments.</title>
        <authorList>
            <person name="Martin-Rodriguez A.J."/>
            <person name="Thorell K."/>
            <person name="Joffre E."/>
            <person name="Jensie-Markopoulos S."/>
            <person name="Moore E.R.B."/>
            <person name="Sjoling A."/>
        </authorList>
    </citation>
    <scope>NUCLEOTIDE SEQUENCE</scope>
    <source>
        <strain evidence="1">SP1W3</strain>
    </source>
</reference>
<sequence>MSTNSVLIILLMAIAILCLGALSLDYRHKNSLLREEIKRLESTQVLLMVPDEQAEAIAAWLASHPDQTKAMLQLATPGEQKAVTIGPDSTQISVPPLLNKQNSGVDTTKDNANQQPLVPTLLQTPKKDVETATSPIEPNQSIEPKNTQMLPVVISENADGVKVISLPNGGIRVTTREEQ</sequence>
<organism evidence="1 2">
    <name type="scientific">Shewanella septentrionalis</name>
    <dbReference type="NCBI Taxonomy" id="2952223"/>
    <lineage>
        <taxon>Bacteria</taxon>
        <taxon>Pseudomonadati</taxon>
        <taxon>Pseudomonadota</taxon>
        <taxon>Gammaproteobacteria</taxon>
        <taxon>Alteromonadales</taxon>
        <taxon>Shewanellaceae</taxon>
        <taxon>Shewanella</taxon>
    </lineage>
</organism>
<evidence type="ECO:0000313" key="2">
    <source>
        <dbReference type="Proteomes" id="UP001155604"/>
    </source>
</evidence>
<keyword evidence="2" id="KW-1185">Reference proteome</keyword>
<protein>
    <submittedName>
        <fullName evidence="1">Membrane anchored protein in chemotaxis locus</fullName>
    </submittedName>
</protein>
<dbReference type="RefSeq" id="WP_261271458.1">
    <property type="nucleotide sequence ID" value="NZ_JAMTCC010000001.1"/>
</dbReference>
<dbReference type="EMBL" id="JAMTCC010000001">
    <property type="protein sequence ID" value="MCT7943861.1"/>
    <property type="molecule type" value="Genomic_DNA"/>
</dbReference>
<name>A0A9X3ARX9_9GAMM</name>
<dbReference type="AlphaFoldDB" id="A0A9X3ARX9"/>
<comment type="caution">
    <text evidence="1">The sequence shown here is derived from an EMBL/GenBank/DDBJ whole genome shotgun (WGS) entry which is preliminary data.</text>
</comment>
<gene>
    <name evidence="1" type="ORF">NE536_00525</name>
</gene>
<evidence type="ECO:0000313" key="1">
    <source>
        <dbReference type="EMBL" id="MCT7943861.1"/>
    </source>
</evidence>
<dbReference type="Proteomes" id="UP001155604">
    <property type="component" value="Unassembled WGS sequence"/>
</dbReference>
<accession>A0A9X3ARX9</accession>
<proteinExistence type="predicted"/>